<keyword evidence="2" id="KW-1133">Transmembrane helix</keyword>
<feature type="transmembrane region" description="Helical" evidence="2">
    <location>
        <begin position="151"/>
        <end position="170"/>
    </location>
</feature>
<sequence>MSSEHHPARAPETVQRQQRRGADGGPGTPGLPDLTGAAWKLAAAAGTRAARWPWWVQVGGLYLAARLISAGIFMAAALHQGVNPWFPAKPDYWSFVNIWDARWYGEVLQNGYPEVLPTDGAGTVQENAWAFYALFPLLGRALSGLTGMHPAFTLTLIAMVCGLAAALVIFRLFRHRAAHSTALWGTVFVSTFPVSPVLQVPYAESLNLLLLAAALLLVVERRYLWAMPVVVLMCLSRPTGVPFAAMTGLLFLYRAGQYFLAARSTAPREGGRDGAAAGVAGPAGSVPHRRSQLWSLAGLTVVSGTGALLWPAFAWAVTGDIQAYTKTETVWRGHDLVPFKPWFDTGVLLFGPVLGLLAPFVFVALFALFMMCRPVRALGTELRLWCACYMGYLLLFLHPQTSTFRMLLPLFPLALSAALISRSRAYRGAVLVMFALLQIVWIVWLWAWAPLPGGGDYPP</sequence>
<accession>A0ABU1UAX4</accession>
<evidence type="ECO:0000256" key="1">
    <source>
        <dbReference type="SAM" id="MobiDB-lite"/>
    </source>
</evidence>
<dbReference type="Proteomes" id="UP001252243">
    <property type="component" value="Unassembled WGS sequence"/>
</dbReference>
<evidence type="ECO:0008006" key="5">
    <source>
        <dbReference type="Google" id="ProtNLM"/>
    </source>
</evidence>
<feature type="transmembrane region" description="Helical" evidence="2">
    <location>
        <begin position="182"/>
        <end position="203"/>
    </location>
</feature>
<evidence type="ECO:0000313" key="3">
    <source>
        <dbReference type="EMBL" id="MDR7082344.1"/>
    </source>
</evidence>
<organism evidence="3 4">
    <name type="scientific">Arthrobacter ginsengisoli</name>
    <dbReference type="NCBI Taxonomy" id="1356565"/>
    <lineage>
        <taxon>Bacteria</taxon>
        <taxon>Bacillati</taxon>
        <taxon>Actinomycetota</taxon>
        <taxon>Actinomycetes</taxon>
        <taxon>Micrococcales</taxon>
        <taxon>Micrococcaceae</taxon>
        <taxon>Arthrobacter</taxon>
    </lineage>
</organism>
<feature type="transmembrane region" description="Helical" evidence="2">
    <location>
        <begin position="61"/>
        <end position="82"/>
    </location>
</feature>
<keyword evidence="2" id="KW-0812">Transmembrane</keyword>
<comment type="caution">
    <text evidence="3">The sequence shown here is derived from an EMBL/GenBank/DDBJ whole genome shotgun (WGS) entry which is preliminary data.</text>
</comment>
<feature type="transmembrane region" description="Helical" evidence="2">
    <location>
        <begin position="428"/>
        <end position="449"/>
    </location>
</feature>
<proteinExistence type="predicted"/>
<reference evidence="3 4" key="1">
    <citation type="submission" date="2023-07" db="EMBL/GenBank/DDBJ databases">
        <title>Sorghum-associated microbial communities from plants grown in Nebraska, USA.</title>
        <authorList>
            <person name="Schachtman D."/>
        </authorList>
    </citation>
    <scope>NUCLEOTIDE SEQUENCE [LARGE SCALE GENOMIC DNA]</scope>
    <source>
        <strain evidence="3 4">BE167</strain>
    </source>
</reference>
<protein>
    <recommendedName>
        <fullName evidence="5">Mannosyltransferase</fullName>
    </recommendedName>
</protein>
<name>A0ABU1UAX4_9MICC</name>
<keyword evidence="4" id="KW-1185">Reference proteome</keyword>
<feature type="transmembrane region" description="Helical" evidence="2">
    <location>
        <begin position="404"/>
        <end position="421"/>
    </location>
</feature>
<evidence type="ECO:0000256" key="2">
    <source>
        <dbReference type="SAM" id="Phobius"/>
    </source>
</evidence>
<dbReference type="EMBL" id="JAVDVQ010000005">
    <property type="protein sequence ID" value="MDR7082344.1"/>
    <property type="molecule type" value="Genomic_DNA"/>
</dbReference>
<feature type="transmembrane region" description="Helical" evidence="2">
    <location>
        <begin position="223"/>
        <end position="253"/>
    </location>
</feature>
<gene>
    <name evidence="3" type="ORF">J2X01_001632</name>
</gene>
<feature type="transmembrane region" description="Helical" evidence="2">
    <location>
        <begin position="293"/>
        <end position="317"/>
    </location>
</feature>
<evidence type="ECO:0000313" key="4">
    <source>
        <dbReference type="Proteomes" id="UP001252243"/>
    </source>
</evidence>
<feature type="transmembrane region" description="Helical" evidence="2">
    <location>
        <begin position="382"/>
        <end position="398"/>
    </location>
</feature>
<feature type="transmembrane region" description="Helical" evidence="2">
    <location>
        <begin position="347"/>
        <end position="370"/>
    </location>
</feature>
<feature type="region of interest" description="Disordered" evidence="1">
    <location>
        <begin position="1"/>
        <end position="31"/>
    </location>
</feature>
<keyword evidence="2" id="KW-0472">Membrane</keyword>